<reference evidence="1 2" key="1">
    <citation type="journal article" date="2019" name="Int. J. Syst. Evol. Microbiol.">
        <title>The Global Catalogue of Microorganisms (GCM) 10K type strain sequencing project: providing services to taxonomists for standard genome sequencing and annotation.</title>
        <authorList>
            <consortium name="The Broad Institute Genomics Platform"/>
            <consortium name="The Broad Institute Genome Sequencing Center for Infectious Disease"/>
            <person name="Wu L."/>
            <person name="Ma J."/>
        </authorList>
    </citation>
    <scope>NUCLEOTIDE SEQUENCE [LARGE SCALE GENOMIC DNA]</scope>
    <source>
        <strain evidence="1 2">JCM 16231</strain>
    </source>
</reference>
<protein>
    <recommendedName>
        <fullName evidence="3">DUF4468 domain-containing protein</fullName>
    </recommendedName>
</protein>
<gene>
    <name evidence="1" type="ORF">GCM10009433_19050</name>
</gene>
<dbReference type="RefSeq" id="WP_224455667.1">
    <property type="nucleotide sequence ID" value="NZ_BAAAGG010000006.1"/>
</dbReference>
<evidence type="ECO:0000313" key="2">
    <source>
        <dbReference type="Proteomes" id="UP001500185"/>
    </source>
</evidence>
<comment type="caution">
    <text evidence="1">The sequence shown here is derived from an EMBL/GenBank/DDBJ whole genome shotgun (WGS) entry which is preliminary data.</text>
</comment>
<accession>A0ABN1KAJ2</accession>
<sequence>MKTLIFLIYLPILIGFSTSETDNFEIENGKLIWQKVYETELTKEQLTDKIKSSGNFKNVELNESGIIAEINNLTLDFKGYGSSEMSTPMYIARNSVNSFVQIEFKDSKYRVSIKNIKLIQNYDDALSSQGEMTDLEVFALKKRNTEFKSSFLKKPSKIINFTFENITEFKVKEKDKW</sequence>
<dbReference type="EMBL" id="BAAAGG010000006">
    <property type="protein sequence ID" value="GAA0760200.1"/>
    <property type="molecule type" value="Genomic_DNA"/>
</dbReference>
<name>A0ABN1KAJ2_9FLAO</name>
<evidence type="ECO:0000313" key="1">
    <source>
        <dbReference type="EMBL" id="GAA0760200.1"/>
    </source>
</evidence>
<organism evidence="1 2">
    <name type="scientific">Psychroflexus lacisalsi</name>
    <dbReference type="NCBI Taxonomy" id="503928"/>
    <lineage>
        <taxon>Bacteria</taxon>
        <taxon>Pseudomonadati</taxon>
        <taxon>Bacteroidota</taxon>
        <taxon>Flavobacteriia</taxon>
        <taxon>Flavobacteriales</taxon>
        <taxon>Flavobacteriaceae</taxon>
        <taxon>Psychroflexus</taxon>
    </lineage>
</organism>
<dbReference type="Proteomes" id="UP001500185">
    <property type="component" value="Unassembled WGS sequence"/>
</dbReference>
<proteinExistence type="predicted"/>
<keyword evidence="2" id="KW-1185">Reference proteome</keyword>
<evidence type="ECO:0008006" key="3">
    <source>
        <dbReference type="Google" id="ProtNLM"/>
    </source>
</evidence>